<sequence>MTISAYPVAYAERSAEEYADAENGDSIQAITVYIGNKHTLVPRSVESHNTHEWTFFVRPSRTDIIEEVHIHLHPTFHQSHIVRTRPPYAVQRLGWGVFPMLADIILKAGYSWVSSDAVDSPDGAPKGMLRLEWMLDFTSFDATGAMGRCRLKVKSDRDWNDGETARDRRELERVVRQYERDGIYEPDLAS</sequence>
<comment type="subunit">
    <text evidence="3">Component of the SWR1 chromatin-remodeling complex and of the NuA4 histone acetyltransferase complex.</text>
</comment>
<evidence type="ECO:0000256" key="1">
    <source>
        <dbReference type="ARBA" id="ARBA00023242"/>
    </source>
</evidence>
<keyword evidence="1 2" id="KW-0539">Nucleus</keyword>
<dbReference type="GO" id="GO:0006355">
    <property type="term" value="P:regulation of DNA-templated transcription"/>
    <property type="evidence" value="ECO:0007669"/>
    <property type="project" value="InterPro"/>
</dbReference>
<dbReference type="InterPro" id="IPR038704">
    <property type="entry name" value="YEAST_sf"/>
</dbReference>
<dbReference type="GO" id="GO:0005737">
    <property type="term" value="C:cytoplasm"/>
    <property type="evidence" value="ECO:0007669"/>
    <property type="project" value="UniProtKB-SubCell"/>
</dbReference>
<comment type="function">
    <text evidence="3">Component of the SWR1 complex which mediates the ATP-dependent exchange of histone H2A for an H2A variant leading to transcriptional regulation of selected genes by chromatin remodeling. Component of the NuA4 histone acetyltransferase complex which is involved in transcriptional activation of selected genes principally by acetylation of nucleosomal histones H4 and H2A. The NuA4 complex is also involved in DNA repair. Yaf9 may also be required for viability in conditions in which the structural integrity of the spindle is compromised.</text>
</comment>
<accession>A0AAJ0GFD1</accession>
<dbReference type="Proteomes" id="UP001271007">
    <property type="component" value="Unassembled WGS sequence"/>
</dbReference>
<dbReference type="GO" id="GO:0006281">
    <property type="term" value="P:DNA repair"/>
    <property type="evidence" value="ECO:0007669"/>
    <property type="project" value="UniProtKB-UniRule"/>
</dbReference>
<reference evidence="5" key="1">
    <citation type="submission" date="2023-04" db="EMBL/GenBank/DDBJ databases">
        <title>Black Yeasts Isolated from many extreme environments.</title>
        <authorList>
            <person name="Coleine C."/>
            <person name="Stajich J.E."/>
            <person name="Selbmann L."/>
        </authorList>
    </citation>
    <scope>NUCLEOTIDE SEQUENCE</scope>
    <source>
        <strain evidence="5">CCFEE 5312</strain>
    </source>
</reference>
<dbReference type="Pfam" id="PF03366">
    <property type="entry name" value="YEATS"/>
    <property type="match status" value="1"/>
</dbReference>
<dbReference type="GO" id="GO:0000812">
    <property type="term" value="C:Swr1 complex"/>
    <property type="evidence" value="ECO:0007669"/>
    <property type="project" value="UniProtKB-UniRule"/>
</dbReference>
<dbReference type="AlphaFoldDB" id="A0AAJ0GFD1"/>
<keyword evidence="3" id="KW-0234">DNA repair</keyword>
<comment type="domain">
    <text evidence="3">The coiled-coil domain is required for assembly into the NuA4 complex.</text>
</comment>
<evidence type="ECO:0000313" key="6">
    <source>
        <dbReference type="Proteomes" id="UP001271007"/>
    </source>
</evidence>
<feature type="domain" description="YEATS" evidence="4">
    <location>
        <begin position="22"/>
        <end position="190"/>
    </location>
</feature>
<name>A0AAJ0GFD1_9PEZI</name>
<keyword evidence="3" id="KW-0175">Coiled coil</keyword>
<dbReference type="PROSITE" id="PS51037">
    <property type="entry name" value="YEATS"/>
    <property type="match status" value="1"/>
</dbReference>
<comment type="similarity">
    <text evidence="3">Belongs to the YAF9 family.</text>
</comment>
<proteinExistence type="inferred from homology"/>
<evidence type="ECO:0000256" key="3">
    <source>
        <dbReference type="RuleBase" id="RU367117"/>
    </source>
</evidence>
<dbReference type="GO" id="GO:0006325">
    <property type="term" value="P:chromatin organization"/>
    <property type="evidence" value="ECO:0007669"/>
    <property type="project" value="UniProtKB-KW"/>
</dbReference>
<keyword evidence="3" id="KW-0156">Chromatin regulator</keyword>
<dbReference type="InterPro" id="IPR055129">
    <property type="entry name" value="YEATS_dom"/>
</dbReference>
<keyword evidence="6" id="KW-1185">Reference proteome</keyword>
<dbReference type="PANTHER" id="PTHR23195">
    <property type="entry name" value="YEATS DOMAIN"/>
    <property type="match status" value="1"/>
</dbReference>
<evidence type="ECO:0000259" key="4">
    <source>
        <dbReference type="PROSITE" id="PS51037"/>
    </source>
</evidence>
<protein>
    <recommendedName>
        <fullName evidence="3">Protein AF-9 homolog</fullName>
    </recommendedName>
</protein>
<keyword evidence="3" id="KW-0804">Transcription</keyword>
<evidence type="ECO:0000256" key="2">
    <source>
        <dbReference type="PROSITE-ProRule" id="PRU00376"/>
    </source>
</evidence>
<dbReference type="Gene3D" id="2.60.40.1970">
    <property type="entry name" value="YEATS domain"/>
    <property type="match status" value="1"/>
</dbReference>
<comment type="caution">
    <text evidence="5">The sequence shown here is derived from an EMBL/GenBank/DDBJ whole genome shotgun (WGS) entry which is preliminary data.</text>
</comment>
<dbReference type="EMBL" id="JAWDJX010000006">
    <property type="protein sequence ID" value="KAK3056462.1"/>
    <property type="molecule type" value="Genomic_DNA"/>
</dbReference>
<keyword evidence="3" id="KW-0227">DNA damage</keyword>
<gene>
    <name evidence="3" type="primary">YAF9</name>
    <name evidence="5" type="ORF">LTR09_002969</name>
</gene>
<keyword evidence="3" id="KW-0963">Cytoplasm</keyword>
<keyword evidence="3" id="KW-0805">Transcription regulation</keyword>
<comment type="subcellular location">
    <subcellularLocation>
        <location evidence="3">Nucleus</location>
    </subcellularLocation>
    <subcellularLocation>
        <location evidence="3">Cytoplasm</location>
    </subcellularLocation>
</comment>
<keyword evidence="3" id="KW-0010">Activator</keyword>
<dbReference type="InterPro" id="IPR005033">
    <property type="entry name" value="YEATS"/>
</dbReference>
<organism evidence="5 6">
    <name type="scientific">Extremus antarcticus</name>
    <dbReference type="NCBI Taxonomy" id="702011"/>
    <lineage>
        <taxon>Eukaryota</taxon>
        <taxon>Fungi</taxon>
        <taxon>Dikarya</taxon>
        <taxon>Ascomycota</taxon>
        <taxon>Pezizomycotina</taxon>
        <taxon>Dothideomycetes</taxon>
        <taxon>Dothideomycetidae</taxon>
        <taxon>Mycosphaerellales</taxon>
        <taxon>Extremaceae</taxon>
        <taxon>Extremus</taxon>
    </lineage>
</organism>
<evidence type="ECO:0000313" key="5">
    <source>
        <dbReference type="EMBL" id="KAK3056462.1"/>
    </source>
</evidence>